<dbReference type="NCBIfam" id="TIGR02595">
    <property type="entry name" value="PEP_CTERM"/>
    <property type="match status" value="1"/>
</dbReference>
<reference evidence="2 3" key="1">
    <citation type="submission" date="2019-02" db="EMBL/GenBank/DDBJ databases">
        <title>Deep-cultivation of Planctomycetes and their phenomic and genomic characterization uncovers novel biology.</title>
        <authorList>
            <person name="Wiegand S."/>
            <person name="Jogler M."/>
            <person name="Boedeker C."/>
            <person name="Pinto D."/>
            <person name="Vollmers J."/>
            <person name="Rivas-Marin E."/>
            <person name="Kohn T."/>
            <person name="Peeters S.H."/>
            <person name="Heuer A."/>
            <person name="Rast P."/>
            <person name="Oberbeckmann S."/>
            <person name="Bunk B."/>
            <person name="Jeske O."/>
            <person name="Meyerdierks A."/>
            <person name="Storesund J.E."/>
            <person name="Kallscheuer N."/>
            <person name="Luecker S."/>
            <person name="Lage O.M."/>
            <person name="Pohl T."/>
            <person name="Merkel B.J."/>
            <person name="Hornburger P."/>
            <person name="Mueller R.-W."/>
            <person name="Bruemmer F."/>
            <person name="Labrenz M."/>
            <person name="Spormann A.M."/>
            <person name="Op Den Camp H."/>
            <person name="Overmann J."/>
            <person name="Amann R."/>
            <person name="Jetten M.S.M."/>
            <person name="Mascher T."/>
            <person name="Medema M.H."/>
            <person name="Devos D.P."/>
            <person name="Kaster A.-K."/>
            <person name="Ovreas L."/>
            <person name="Rohde M."/>
            <person name="Galperin M.Y."/>
            <person name="Jogler C."/>
        </authorList>
    </citation>
    <scope>NUCLEOTIDE SEQUENCE [LARGE SCALE GENOMIC DNA]</scope>
    <source>
        <strain evidence="2 3">KOR42</strain>
    </source>
</reference>
<name>A0A5C5WM56_9PLAN</name>
<gene>
    <name evidence="2" type="ORF">KOR42_33700</name>
</gene>
<evidence type="ECO:0000259" key="1">
    <source>
        <dbReference type="Pfam" id="PF07589"/>
    </source>
</evidence>
<comment type="caution">
    <text evidence="2">The sequence shown here is derived from an EMBL/GenBank/DDBJ whole genome shotgun (WGS) entry which is preliminary data.</text>
</comment>
<sequence>MRIRLDILASNPKRQLCHFQQHIRSWGITHHQILAHSHLRFQRCFQQCNFSTALVPVDFSSSMVELMANTEYAILLTSTTGTSPDWYLWTSGAGTAYSDGTGFRGNTSFVADSGSDSGFRVNGAAVVPEPASAFLMLSGVCGVGLLRRRSRSR</sequence>
<feature type="domain" description="Ice-binding protein C-terminal" evidence="1">
    <location>
        <begin position="127"/>
        <end position="149"/>
    </location>
</feature>
<dbReference type="InterPro" id="IPR013424">
    <property type="entry name" value="Ice-binding_C"/>
</dbReference>
<evidence type="ECO:0000313" key="3">
    <source>
        <dbReference type="Proteomes" id="UP000317243"/>
    </source>
</evidence>
<organism evidence="2 3">
    <name type="scientific">Thalassoglobus neptunius</name>
    <dbReference type="NCBI Taxonomy" id="1938619"/>
    <lineage>
        <taxon>Bacteria</taxon>
        <taxon>Pseudomonadati</taxon>
        <taxon>Planctomycetota</taxon>
        <taxon>Planctomycetia</taxon>
        <taxon>Planctomycetales</taxon>
        <taxon>Planctomycetaceae</taxon>
        <taxon>Thalassoglobus</taxon>
    </lineage>
</organism>
<proteinExistence type="predicted"/>
<dbReference type="EMBL" id="SIHI01000010">
    <property type="protein sequence ID" value="TWT51896.1"/>
    <property type="molecule type" value="Genomic_DNA"/>
</dbReference>
<dbReference type="Pfam" id="PF07589">
    <property type="entry name" value="PEP-CTERM"/>
    <property type="match status" value="1"/>
</dbReference>
<dbReference type="AlphaFoldDB" id="A0A5C5WM56"/>
<dbReference type="Proteomes" id="UP000317243">
    <property type="component" value="Unassembled WGS sequence"/>
</dbReference>
<protein>
    <submittedName>
        <fullName evidence="2">PEP-CTERM motif protein</fullName>
    </submittedName>
</protein>
<keyword evidence="3" id="KW-1185">Reference proteome</keyword>
<evidence type="ECO:0000313" key="2">
    <source>
        <dbReference type="EMBL" id="TWT51896.1"/>
    </source>
</evidence>
<accession>A0A5C5WM56</accession>